<accession>A0A427SYP7</accession>
<dbReference type="PANTHER" id="PTHR43464">
    <property type="entry name" value="METHYLTRANSFERASE"/>
    <property type="match status" value="1"/>
</dbReference>
<dbReference type="InterPro" id="IPR029063">
    <property type="entry name" value="SAM-dependent_MTases_sf"/>
</dbReference>
<feature type="domain" description="Methyltransferase type 12" evidence="4">
    <location>
        <begin position="46"/>
        <end position="142"/>
    </location>
</feature>
<evidence type="ECO:0000313" key="6">
    <source>
        <dbReference type="Proteomes" id="UP000267081"/>
    </source>
</evidence>
<dbReference type="InterPro" id="IPR013217">
    <property type="entry name" value="Methyltransf_12"/>
</dbReference>
<dbReference type="Proteomes" id="UP000267081">
    <property type="component" value="Unassembled WGS sequence"/>
</dbReference>
<dbReference type="PANTHER" id="PTHR43464:SF19">
    <property type="entry name" value="UBIQUINONE BIOSYNTHESIS O-METHYLTRANSFERASE, MITOCHONDRIAL"/>
    <property type="match status" value="1"/>
</dbReference>
<dbReference type="Pfam" id="PF08242">
    <property type="entry name" value="Methyltransf_12"/>
    <property type="match status" value="1"/>
</dbReference>
<dbReference type="CDD" id="cd02440">
    <property type="entry name" value="AdoMet_MTases"/>
    <property type="match status" value="1"/>
</dbReference>
<dbReference type="GO" id="GO:0008168">
    <property type="term" value="F:methyltransferase activity"/>
    <property type="evidence" value="ECO:0007669"/>
    <property type="project" value="UniProtKB-KW"/>
</dbReference>
<evidence type="ECO:0000256" key="2">
    <source>
        <dbReference type="ARBA" id="ARBA00022679"/>
    </source>
</evidence>
<sequence>MGDDAWAALAGHFADDAYESVKGRVRTHVLHRQLLEHLPAAPATVLDVGGGAGHQSFPLARAGYDVTVLDSSPAMLGKARARLSPEIRDRVAFVEADGEHAEEAVGGRRFDAVLCHGVLGYLDRPGPVVEQLCRCAAGGGVVSIMTGNARAMAVRPALEQRWEDALAAFDADTEVGVLGVPTRADTVEELSGLLRRHGVEPVRWYGVWLFADWLGFGGTEVDPADAERVAAVEFEAGRRDPYRGLSRVFHLVGRKA</sequence>
<evidence type="ECO:0000259" key="4">
    <source>
        <dbReference type="Pfam" id="PF08242"/>
    </source>
</evidence>
<name>A0A427SYP7_9PSEU</name>
<keyword evidence="3" id="KW-0949">S-adenosyl-L-methionine</keyword>
<keyword evidence="6" id="KW-1185">Reference proteome</keyword>
<reference evidence="5 6" key="1">
    <citation type="submission" date="2018-12" db="EMBL/GenBank/DDBJ databases">
        <title>Amycolatopsis eburnea sp. nov. actinomycete associate with arbuscular mycorrhiza fungal spore.</title>
        <authorList>
            <person name="Lumyong S."/>
            <person name="Chaiya L."/>
        </authorList>
    </citation>
    <scope>NUCLEOTIDE SEQUENCE [LARGE SCALE GENOMIC DNA]</scope>
    <source>
        <strain evidence="5 6">GLM-1</strain>
    </source>
</reference>
<dbReference type="SUPFAM" id="SSF53335">
    <property type="entry name" value="S-adenosyl-L-methionine-dependent methyltransferases"/>
    <property type="match status" value="1"/>
</dbReference>
<keyword evidence="1 5" id="KW-0489">Methyltransferase</keyword>
<dbReference type="RefSeq" id="WP_125314508.1">
    <property type="nucleotide sequence ID" value="NZ_RSEC01000060.1"/>
</dbReference>
<dbReference type="EMBL" id="RSEC01000060">
    <property type="protein sequence ID" value="RSD10352.1"/>
    <property type="molecule type" value="Genomic_DNA"/>
</dbReference>
<proteinExistence type="predicted"/>
<dbReference type="Gene3D" id="3.40.50.150">
    <property type="entry name" value="Vaccinia Virus protein VP39"/>
    <property type="match status" value="1"/>
</dbReference>
<dbReference type="AlphaFoldDB" id="A0A427SYP7"/>
<protein>
    <submittedName>
        <fullName evidence="5">Methyltransferase</fullName>
    </submittedName>
</protein>
<evidence type="ECO:0000256" key="1">
    <source>
        <dbReference type="ARBA" id="ARBA00022603"/>
    </source>
</evidence>
<gene>
    <name evidence="5" type="ORF">EIY87_36380</name>
</gene>
<dbReference type="GO" id="GO:0032259">
    <property type="term" value="P:methylation"/>
    <property type="evidence" value="ECO:0007669"/>
    <property type="project" value="UniProtKB-KW"/>
</dbReference>
<keyword evidence="2 5" id="KW-0808">Transferase</keyword>
<evidence type="ECO:0000256" key="3">
    <source>
        <dbReference type="ARBA" id="ARBA00022691"/>
    </source>
</evidence>
<comment type="caution">
    <text evidence="5">The sequence shown here is derived from an EMBL/GenBank/DDBJ whole genome shotgun (WGS) entry which is preliminary data.</text>
</comment>
<evidence type="ECO:0000313" key="5">
    <source>
        <dbReference type="EMBL" id="RSD10352.1"/>
    </source>
</evidence>
<dbReference type="OrthoDB" id="3366024at2"/>
<organism evidence="5 6">
    <name type="scientific">Amycolatopsis eburnea</name>
    <dbReference type="NCBI Taxonomy" id="2267691"/>
    <lineage>
        <taxon>Bacteria</taxon>
        <taxon>Bacillati</taxon>
        <taxon>Actinomycetota</taxon>
        <taxon>Actinomycetes</taxon>
        <taxon>Pseudonocardiales</taxon>
        <taxon>Pseudonocardiaceae</taxon>
        <taxon>Amycolatopsis</taxon>
    </lineage>
</organism>